<reference evidence="1" key="1">
    <citation type="submission" date="2025-08" db="UniProtKB">
        <authorList>
            <consortium name="Ensembl"/>
        </authorList>
    </citation>
    <scope>IDENTIFICATION</scope>
</reference>
<protein>
    <submittedName>
        <fullName evidence="1">Uncharacterized protein</fullName>
    </submittedName>
</protein>
<accession>A0A3B3DCA4</accession>
<dbReference type="AlphaFoldDB" id="A0A3B3DCA4"/>
<sequence>MFLNTWECDCGPLGSFGPAAIFCLLPAPALSFRSHIGELTQNTESLSHNRTPAQRESALGLFLIPSISYFIHKHVPPI</sequence>
<keyword evidence="2" id="KW-1185">Reference proteome</keyword>
<dbReference type="Ensembl" id="ENSOMET00000001245.1">
    <property type="protein sequence ID" value="ENSOMEP00000027717.1"/>
    <property type="gene ID" value="ENSOMEG00000010347.1"/>
</dbReference>
<dbReference type="PaxDb" id="30732-ENSOMEP00000027717"/>
<evidence type="ECO:0000313" key="1">
    <source>
        <dbReference type="Ensembl" id="ENSOMEP00000027717.1"/>
    </source>
</evidence>
<dbReference type="Proteomes" id="UP000261560">
    <property type="component" value="Unplaced"/>
</dbReference>
<reference evidence="1" key="2">
    <citation type="submission" date="2025-09" db="UniProtKB">
        <authorList>
            <consortium name="Ensembl"/>
        </authorList>
    </citation>
    <scope>IDENTIFICATION</scope>
</reference>
<evidence type="ECO:0000313" key="2">
    <source>
        <dbReference type="Proteomes" id="UP000261560"/>
    </source>
</evidence>
<organism evidence="1 2">
    <name type="scientific">Oryzias melastigma</name>
    <name type="common">Marine medaka</name>
    <dbReference type="NCBI Taxonomy" id="30732"/>
    <lineage>
        <taxon>Eukaryota</taxon>
        <taxon>Metazoa</taxon>
        <taxon>Chordata</taxon>
        <taxon>Craniata</taxon>
        <taxon>Vertebrata</taxon>
        <taxon>Euteleostomi</taxon>
        <taxon>Actinopterygii</taxon>
        <taxon>Neopterygii</taxon>
        <taxon>Teleostei</taxon>
        <taxon>Neoteleostei</taxon>
        <taxon>Acanthomorphata</taxon>
        <taxon>Ovalentaria</taxon>
        <taxon>Atherinomorphae</taxon>
        <taxon>Beloniformes</taxon>
        <taxon>Adrianichthyidae</taxon>
        <taxon>Oryziinae</taxon>
        <taxon>Oryzias</taxon>
    </lineage>
</organism>
<name>A0A3B3DCA4_ORYME</name>
<proteinExistence type="predicted"/>